<reference evidence="8 9" key="1">
    <citation type="submission" date="2018-11" db="EMBL/GenBank/DDBJ databases">
        <title>Genome sequence of Saitozyma podzolica DSM 27192.</title>
        <authorList>
            <person name="Aliyu H."/>
            <person name="Gorte O."/>
            <person name="Ochsenreither K."/>
        </authorList>
    </citation>
    <scope>NUCLEOTIDE SEQUENCE [LARGE SCALE GENOMIC DNA]</scope>
    <source>
        <strain evidence="8 9">DSM 27192</strain>
    </source>
</reference>
<evidence type="ECO:0000256" key="5">
    <source>
        <dbReference type="SAM" id="Coils"/>
    </source>
</evidence>
<dbReference type="EMBL" id="RSCD01000022">
    <property type="protein sequence ID" value="RSH83902.1"/>
    <property type="molecule type" value="Genomic_DNA"/>
</dbReference>
<dbReference type="STRING" id="1890683.A0A427XYL5"/>
<dbReference type="GO" id="GO:0017177">
    <property type="term" value="C:glucosidase II complex"/>
    <property type="evidence" value="ECO:0007669"/>
    <property type="project" value="TreeGrafter"/>
</dbReference>
<evidence type="ECO:0000256" key="2">
    <source>
        <dbReference type="ARBA" id="ARBA00022729"/>
    </source>
</evidence>
<dbReference type="PANTHER" id="PTHR12630:SF1">
    <property type="entry name" value="GLUCOSIDASE 2 SUBUNIT BETA"/>
    <property type="match status" value="1"/>
</dbReference>
<dbReference type="PROSITE" id="PS51914">
    <property type="entry name" value="MRH"/>
    <property type="match status" value="1"/>
</dbReference>
<dbReference type="GO" id="GO:0006491">
    <property type="term" value="P:N-glycan processing"/>
    <property type="evidence" value="ECO:0007669"/>
    <property type="project" value="TreeGrafter"/>
</dbReference>
<dbReference type="Proteomes" id="UP000279259">
    <property type="component" value="Unassembled WGS sequence"/>
</dbReference>
<dbReference type="InterPro" id="IPR036055">
    <property type="entry name" value="LDL_receptor-like_sf"/>
</dbReference>
<dbReference type="InterPro" id="IPR039794">
    <property type="entry name" value="Gtb1-like"/>
</dbReference>
<dbReference type="InterPro" id="IPR044865">
    <property type="entry name" value="MRH_dom"/>
</dbReference>
<organism evidence="8 9">
    <name type="scientific">Saitozyma podzolica</name>
    <dbReference type="NCBI Taxonomy" id="1890683"/>
    <lineage>
        <taxon>Eukaryota</taxon>
        <taxon>Fungi</taxon>
        <taxon>Dikarya</taxon>
        <taxon>Basidiomycota</taxon>
        <taxon>Agaricomycotina</taxon>
        <taxon>Tremellomycetes</taxon>
        <taxon>Tremellales</taxon>
        <taxon>Trimorphomycetaceae</taxon>
        <taxon>Saitozyma</taxon>
    </lineage>
</organism>
<keyword evidence="2 6" id="KW-0732">Signal</keyword>
<dbReference type="Pfam" id="PF12999">
    <property type="entry name" value="PRKCSH-like"/>
    <property type="match status" value="1"/>
</dbReference>
<dbReference type="Gene3D" id="2.70.130.10">
    <property type="entry name" value="Mannose-6-phosphate receptor binding domain"/>
    <property type="match status" value="1"/>
</dbReference>
<accession>A0A427XYL5</accession>
<dbReference type="OrthoDB" id="28322at2759"/>
<evidence type="ECO:0000256" key="4">
    <source>
        <dbReference type="ARBA" id="ARBA00023157"/>
    </source>
</evidence>
<dbReference type="InterPro" id="IPR028146">
    <property type="entry name" value="PRKCSH_N"/>
</dbReference>
<name>A0A427XYL5_9TREE</name>
<gene>
    <name evidence="8" type="ORF">EHS25_005146</name>
</gene>
<evidence type="ECO:0000256" key="3">
    <source>
        <dbReference type="ARBA" id="ARBA00022824"/>
    </source>
</evidence>
<proteinExistence type="predicted"/>
<feature type="signal peptide" evidence="6">
    <location>
        <begin position="1"/>
        <end position="23"/>
    </location>
</feature>
<dbReference type="SUPFAM" id="SSF50911">
    <property type="entry name" value="Mannose 6-phosphate receptor domain"/>
    <property type="match status" value="1"/>
</dbReference>
<dbReference type="Gene3D" id="4.10.400.10">
    <property type="entry name" value="Low-density Lipoprotein Receptor"/>
    <property type="match status" value="1"/>
</dbReference>
<keyword evidence="9" id="KW-1185">Reference proteome</keyword>
<feature type="coiled-coil region" evidence="5">
    <location>
        <begin position="164"/>
        <end position="256"/>
    </location>
</feature>
<dbReference type="InterPro" id="IPR036607">
    <property type="entry name" value="PRKCSH"/>
</dbReference>
<dbReference type="Pfam" id="PF13015">
    <property type="entry name" value="PRKCSH_1"/>
    <property type="match status" value="1"/>
</dbReference>
<evidence type="ECO:0000313" key="9">
    <source>
        <dbReference type="Proteomes" id="UP000279259"/>
    </source>
</evidence>
<feature type="chain" id="PRO_5019197447" description="Glucosidase 2 subunit beta" evidence="6">
    <location>
        <begin position="24"/>
        <end position="556"/>
    </location>
</feature>
<evidence type="ECO:0000313" key="8">
    <source>
        <dbReference type="EMBL" id="RSH83902.1"/>
    </source>
</evidence>
<feature type="domain" description="MRH" evidence="7">
    <location>
        <begin position="433"/>
        <end position="538"/>
    </location>
</feature>
<dbReference type="AlphaFoldDB" id="A0A427XYL5"/>
<feature type="coiled-coil region" evidence="5">
    <location>
        <begin position="386"/>
        <end position="413"/>
    </location>
</feature>
<keyword evidence="3" id="KW-0256">Endoplasmic reticulum</keyword>
<evidence type="ECO:0000256" key="6">
    <source>
        <dbReference type="SAM" id="SignalP"/>
    </source>
</evidence>
<keyword evidence="4" id="KW-1015">Disulfide bond</keyword>
<dbReference type="InterPro" id="IPR009011">
    <property type="entry name" value="Man6P_isomerase_rcpt-bd_dom_sf"/>
</dbReference>
<keyword evidence="5" id="KW-0175">Coiled coil</keyword>
<sequence length="556" mass="60885">MRAAPVPVELLGALLLLLPSALGDTKPLTPASIRGLNPALYDRYEPGSGVAFTCLDGSRSIPWSALNDDYCDCPDGSDEPGTSACEGVVGATFYCKNEGHIPGVILSSRVNDGICDPECCDGSDEWASGACPNRCFEIGKEYRAQREAELKTRKTGAKIRGTYVKWATGERKRLEDELEKKRAEVLQREVEVERARIALERTEARSKEELEKRKGSPLYTTLLTHRSALTRLRARTSRLEKELEALHNILDELSKGYNPNYQDMAVKAAVVGYGELLNPPQADGTDGTDVKVEEGSEQVGIEDRELDELERKDLEGVLLADLEGMETEAVDNEAGLLWKIDEYIPDALYDSWETVRDLAIEWMIKLGIVGKGAKSGGATTSDGPHVAAAKEAHRELSNQLNRLNNDVRSAQETWAKLSGNEFGRDGEWKKLDGTCVDKVSGDYTYEVCFFGRATQRSNKDSSSNFLGSFTSWNPHAQAGTDEYYTQQLYLNGAKCWNGPMRSATVDLSCGTTNALLSVSEPEKCEYRFKVTSPALCYPVEEGGGASSGAAGVKAEL</sequence>
<evidence type="ECO:0000259" key="7">
    <source>
        <dbReference type="PROSITE" id="PS51914"/>
    </source>
</evidence>
<protein>
    <recommendedName>
        <fullName evidence="1">Glucosidase 2 subunit beta</fullName>
    </recommendedName>
</protein>
<evidence type="ECO:0000256" key="1">
    <source>
        <dbReference type="ARBA" id="ARBA00022387"/>
    </source>
</evidence>
<dbReference type="PANTHER" id="PTHR12630">
    <property type="entry name" value="N-LINKED OLIGOSACCHARIDE PROCESSING"/>
    <property type="match status" value="1"/>
</dbReference>
<comment type="caution">
    <text evidence="8">The sequence shown here is derived from an EMBL/GenBank/DDBJ whole genome shotgun (WGS) entry which is preliminary data.</text>
</comment>
<dbReference type="SUPFAM" id="SSF57424">
    <property type="entry name" value="LDL receptor-like module"/>
    <property type="match status" value="1"/>
</dbReference>